<name>A0A1E5SJT0_9FLAO</name>
<keyword evidence="4" id="KW-0862">Zinc</keyword>
<dbReference type="CDD" id="cd08071">
    <property type="entry name" value="MPN_DUF2466"/>
    <property type="match status" value="1"/>
</dbReference>
<evidence type="ECO:0000256" key="5">
    <source>
        <dbReference type="ARBA" id="ARBA00023049"/>
    </source>
</evidence>
<evidence type="ECO:0000256" key="4">
    <source>
        <dbReference type="ARBA" id="ARBA00022833"/>
    </source>
</evidence>
<evidence type="ECO:0000256" key="2">
    <source>
        <dbReference type="ARBA" id="ARBA00022723"/>
    </source>
</evidence>
<dbReference type="Proteomes" id="UP000095713">
    <property type="component" value="Unassembled WGS sequence"/>
</dbReference>
<dbReference type="PANTHER" id="PTHR30471:SF3">
    <property type="entry name" value="UPF0758 PROTEIN YEES-RELATED"/>
    <property type="match status" value="1"/>
</dbReference>
<dbReference type="OrthoDB" id="9804482at2"/>
<keyword evidence="1" id="KW-0645">Protease</keyword>
<keyword evidence="5" id="KW-0482">Metalloprotease</keyword>
<dbReference type="EMBL" id="MDJD01000054">
    <property type="protein sequence ID" value="OEJ99370.1"/>
    <property type="molecule type" value="Genomic_DNA"/>
</dbReference>
<proteinExistence type="predicted"/>
<dbReference type="PANTHER" id="PTHR30471">
    <property type="entry name" value="DNA REPAIR PROTEIN RADC"/>
    <property type="match status" value="1"/>
</dbReference>
<dbReference type="STRING" id="1849968.A8C32_09420"/>
<gene>
    <name evidence="7" type="ORF">A8C32_09420</name>
</gene>
<dbReference type="InterPro" id="IPR001405">
    <property type="entry name" value="UPF0758"/>
</dbReference>
<dbReference type="PROSITE" id="PS01302">
    <property type="entry name" value="UPF0758"/>
    <property type="match status" value="1"/>
</dbReference>
<evidence type="ECO:0000256" key="3">
    <source>
        <dbReference type="ARBA" id="ARBA00022801"/>
    </source>
</evidence>
<keyword evidence="8" id="KW-1185">Reference proteome</keyword>
<dbReference type="AlphaFoldDB" id="A0A1E5SJT0"/>
<keyword evidence="2" id="KW-0479">Metal-binding</keyword>
<dbReference type="Gene3D" id="3.40.140.10">
    <property type="entry name" value="Cytidine Deaminase, domain 2"/>
    <property type="match status" value="1"/>
</dbReference>
<evidence type="ECO:0000259" key="6">
    <source>
        <dbReference type="PROSITE" id="PS50249"/>
    </source>
</evidence>
<dbReference type="InterPro" id="IPR020891">
    <property type="entry name" value="UPF0758_CS"/>
</dbReference>
<reference evidence="7 8" key="1">
    <citation type="submission" date="2016-05" db="EMBL/GenBank/DDBJ databases">
        <title>Draft Genome Sequence of Algibacter sp. Strain SK-16 Isolated from the Surface Water of Aburatsubo Inlet.</title>
        <authorList>
            <person name="Wong S.-K."/>
            <person name="Yoshizawa S."/>
            <person name="Nakajima Y."/>
            <person name="Ogura Y."/>
            <person name="Tetsuya H."/>
            <person name="Hamasaki K."/>
        </authorList>
    </citation>
    <scope>NUCLEOTIDE SEQUENCE [LARGE SCALE GENOMIC DNA]</scope>
    <source>
        <strain evidence="7 8">SK-16</strain>
    </source>
</reference>
<accession>A0A1E5SJT0</accession>
<evidence type="ECO:0000313" key="7">
    <source>
        <dbReference type="EMBL" id="OEJ99370.1"/>
    </source>
</evidence>
<protein>
    <submittedName>
        <fullName evidence="7">DNA repair protein</fullName>
    </submittedName>
</protein>
<dbReference type="GO" id="GO:0006508">
    <property type="term" value="P:proteolysis"/>
    <property type="evidence" value="ECO:0007669"/>
    <property type="project" value="UniProtKB-KW"/>
</dbReference>
<evidence type="ECO:0000313" key="8">
    <source>
        <dbReference type="Proteomes" id="UP000095713"/>
    </source>
</evidence>
<dbReference type="InterPro" id="IPR025657">
    <property type="entry name" value="RadC_JAB"/>
</dbReference>
<dbReference type="Pfam" id="PF04002">
    <property type="entry name" value="RadC"/>
    <property type="match status" value="1"/>
</dbReference>
<comment type="caution">
    <text evidence="7">The sequence shown here is derived from an EMBL/GenBank/DDBJ whole genome shotgun (WGS) entry which is preliminary data.</text>
</comment>
<dbReference type="GO" id="GO:0046872">
    <property type="term" value="F:metal ion binding"/>
    <property type="evidence" value="ECO:0007669"/>
    <property type="project" value="UniProtKB-KW"/>
</dbReference>
<evidence type="ECO:0000256" key="1">
    <source>
        <dbReference type="ARBA" id="ARBA00022670"/>
    </source>
</evidence>
<dbReference type="GO" id="GO:0008237">
    <property type="term" value="F:metallopeptidase activity"/>
    <property type="evidence" value="ECO:0007669"/>
    <property type="project" value="UniProtKB-KW"/>
</dbReference>
<feature type="domain" description="MPN" evidence="6">
    <location>
        <begin position="13"/>
        <end position="139"/>
    </location>
</feature>
<keyword evidence="3" id="KW-0378">Hydrolase</keyword>
<dbReference type="PROSITE" id="PS50249">
    <property type="entry name" value="MPN"/>
    <property type="match status" value="1"/>
</dbReference>
<dbReference type="InterPro" id="IPR037518">
    <property type="entry name" value="MPN"/>
</dbReference>
<sequence>MNIRLTEKTKIKIQDADDIYGVMQRILLREQKVDRGREHFWTISLDNANKILNIELVSMGSFKATIVEPMEVFSIPLQKRAVKLILVHNHPSGTLKPSEADKDITDHMIQVGRIMKVPVLEHLIITESTCYSFAATGLLKELEASTKYVPAFELKRRFEKAALDKGKEEGVKQGKKEMAKIMKVNREPIEKIIEYTGLTKVVINKLK</sequence>
<organism evidence="7 8">
    <name type="scientific">Flavivirga aquatica</name>
    <dbReference type="NCBI Taxonomy" id="1849968"/>
    <lineage>
        <taxon>Bacteria</taxon>
        <taxon>Pseudomonadati</taxon>
        <taxon>Bacteroidota</taxon>
        <taxon>Flavobacteriia</taxon>
        <taxon>Flavobacteriales</taxon>
        <taxon>Flavobacteriaceae</taxon>
        <taxon>Flavivirga</taxon>
    </lineage>
</organism>